<dbReference type="Proteomes" id="UP000824076">
    <property type="component" value="Unassembled WGS sequence"/>
</dbReference>
<gene>
    <name evidence="1" type="ORF">IAD18_03765</name>
</gene>
<organism evidence="1 2">
    <name type="scientific">Candidatus Limisoma intestinavium</name>
    <dbReference type="NCBI Taxonomy" id="2840856"/>
    <lineage>
        <taxon>Bacteria</taxon>
        <taxon>Pseudomonadati</taxon>
        <taxon>Bacteroidota</taxon>
        <taxon>Bacteroidia</taxon>
        <taxon>Bacteroidales</taxon>
        <taxon>Candidatus Limisoma</taxon>
    </lineage>
</organism>
<sequence length="276" mass="31922">MNDATTPQLEIRHPEVWELAARIRRDCIKYAVHSRMEDNSLSFGTIHFDKSQDNRLDELEAAVYDNSFFLTPFGRRTFLVDSDRFALIPDEFFANNPEECRRYYDFLYPNDDRHVQIDEIKEAGLSIVYGIDPALDSFLRRTFDNPTTVHSLTPLLRFFKTRHVRSDGNVMFAHFSENSVGITAFRNLKPAFANIFNFDNADDAFYYVMAAWQQSGMHPTDSLRIVGDKDVKSELLPRLRDHLKNVAQLIFPAELLLMGKDAMQAPFDLVILPLCE</sequence>
<dbReference type="Gene3D" id="3.30.420.250">
    <property type="match status" value="1"/>
</dbReference>
<dbReference type="Pfam" id="PF12864">
    <property type="entry name" value="DUF3822"/>
    <property type="match status" value="1"/>
</dbReference>
<dbReference type="CDD" id="cd24013">
    <property type="entry name" value="ASKHA_ATPase_BT3980-like"/>
    <property type="match status" value="1"/>
</dbReference>
<dbReference type="Gene3D" id="3.30.420.260">
    <property type="match status" value="1"/>
</dbReference>
<accession>A0A9D1LGJ8</accession>
<evidence type="ECO:0000313" key="2">
    <source>
        <dbReference type="Proteomes" id="UP000824076"/>
    </source>
</evidence>
<reference evidence="1" key="2">
    <citation type="journal article" date="2021" name="PeerJ">
        <title>Extensive microbial diversity within the chicken gut microbiome revealed by metagenomics and culture.</title>
        <authorList>
            <person name="Gilroy R."/>
            <person name="Ravi A."/>
            <person name="Getino M."/>
            <person name="Pursley I."/>
            <person name="Horton D.L."/>
            <person name="Alikhan N.F."/>
            <person name="Baker D."/>
            <person name="Gharbi K."/>
            <person name="Hall N."/>
            <person name="Watson M."/>
            <person name="Adriaenssens E.M."/>
            <person name="Foster-Nyarko E."/>
            <person name="Jarju S."/>
            <person name="Secka A."/>
            <person name="Antonio M."/>
            <person name="Oren A."/>
            <person name="Chaudhuri R.R."/>
            <person name="La Ragione R."/>
            <person name="Hildebrand F."/>
            <person name="Pallen M.J."/>
        </authorList>
    </citation>
    <scope>NUCLEOTIDE SEQUENCE</scope>
    <source>
        <strain evidence="1">17073</strain>
    </source>
</reference>
<dbReference type="AlphaFoldDB" id="A0A9D1LGJ8"/>
<proteinExistence type="predicted"/>
<dbReference type="EMBL" id="DVMS01000107">
    <property type="protein sequence ID" value="HIU38770.1"/>
    <property type="molecule type" value="Genomic_DNA"/>
</dbReference>
<reference evidence="1" key="1">
    <citation type="submission" date="2020-10" db="EMBL/GenBank/DDBJ databases">
        <authorList>
            <person name="Gilroy R."/>
        </authorList>
    </citation>
    <scope>NUCLEOTIDE SEQUENCE</scope>
    <source>
        <strain evidence="1">17073</strain>
    </source>
</reference>
<evidence type="ECO:0000313" key="1">
    <source>
        <dbReference type="EMBL" id="HIU38770.1"/>
    </source>
</evidence>
<name>A0A9D1LGJ8_9BACT</name>
<protein>
    <submittedName>
        <fullName evidence="1">DUF3822 family protein</fullName>
    </submittedName>
</protein>
<dbReference type="InterPro" id="IPR024213">
    <property type="entry name" value="DUF3822"/>
</dbReference>
<comment type="caution">
    <text evidence="1">The sequence shown here is derived from an EMBL/GenBank/DDBJ whole genome shotgun (WGS) entry which is preliminary data.</text>
</comment>